<evidence type="ECO:0000313" key="1">
    <source>
        <dbReference type="Proteomes" id="UP000095280"/>
    </source>
</evidence>
<reference evidence="2" key="1">
    <citation type="submission" date="2016-11" db="UniProtKB">
        <authorList>
            <consortium name="WormBaseParasite"/>
        </authorList>
    </citation>
    <scope>IDENTIFICATION</scope>
</reference>
<dbReference type="AlphaFoldDB" id="A0A1I8FJ18"/>
<dbReference type="WBParaSite" id="maker-unitig_36863-snap-gene-0.1-mRNA-1">
    <property type="protein sequence ID" value="maker-unitig_36863-snap-gene-0.1-mRNA-1"/>
    <property type="gene ID" value="maker-unitig_36863-snap-gene-0.1"/>
</dbReference>
<keyword evidence="1" id="KW-1185">Reference proteome</keyword>
<proteinExistence type="predicted"/>
<accession>A0A1I8FJ18</accession>
<protein>
    <submittedName>
        <fullName evidence="2">MBD domain-containing protein</fullName>
    </submittedName>
</protein>
<evidence type="ECO:0000313" key="2">
    <source>
        <dbReference type="WBParaSite" id="maker-unitig_36863-snap-gene-0.1-mRNA-1"/>
    </source>
</evidence>
<name>A0A1I8FJ18_9PLAT</name>
<sequence length="122" mass="13561">MAFSCENWTTPALWRMLATSLSTDCRAETPQPIRRARKEGRVPPVYPNGWYLVMEGDQLKPGEAKQKPWPYSARSRAKRTYSMPTARTLAQYGALRVVSLATASSARVSRLAIFAVQTVAVG</sequence>
<dbReference type="Proteomes" id="UP000095280">
    <property type="component" value="Unplaced"/>
</dbReference>
<organism evidence="1 2">
    <name type="scientific">Macrostomum lignano</name>
    <dbReference type="NCBI Taxonomy" id="282301"/>
    <lineage>
        <taxon>Eukaryota</taxon>
        <taxon>Metazoa</taxon>
        <taxon>Spiralia</taxon>
        <taxon>Lophotrochozoa</taxon>
        <taxon>Platyhelminthes</taxon>
        <taxon>Rhabditophora</taxon>
        <taxon>Macrostomorpha</taxon>
        <taxon>Macrostomida</taxon>
        <taxon>Macrostomidae</taxon>
        <taxon>Macrostomum</taxon>
    </lineage>
</organism>